<organism evidence="2 3">
    <name type="scientific">Nesidiocoris tenuis</name>
    <dbReference type="NCBI Taxonomy" id="355587"/>
    <lineage>
        <taxon>Eukaryota</taxon>
        <taxon>Metazoa</taxon>
        <taxon>Ecdysozoa</taxon>
        <taxon>Arthropoda</taxon>
        <taxon>Hexapoda</taxon>
        <taxon>Insecta</taxon>
        <taxon>Pterygota</taxon>
        <taxon>Neoptera</taxon>
        <taxon>Paraneoptera</taxon>
        <taxon>Hemiptera</taxon>
        <taxon>Heteroptera</taxon>
        <taxon>Panheteroptera</taxon>
        <taxon>Cimicomorpha</taxon>
        <taxon>Miridae</taxon>
        <taxon>Dicyphina</taxon>
        <taxon>Nesidiocoris</taxon>
    </lineage>
</organism>
<dbReference type="Proteomes" id="UP000479000">
    <property type="component" value="Unassembled WGS sequence"/>
</dbReference>
<evidence type="ECO:0000313" key="3">
    <source>
        <dbReference type="Proteomes" id="UP000479000"/>
    </source>
</evidence>
<name>A0A6H5H4W5_9HEMI</name>
<keyword evidence="3" id="KW-1185">Reference proteome</keyword>
<dbReference type="EMBL" id="CADCXU010025518">
    <property type="protein sequence ID" value="CAB0012537.1"/>
    <property type="molecule type" value="Genomic_DNA"/>
</dbReference>
<reference evidence="2 3" key="1">
    <citation type="submission" date="2020-02" db="EMBL/GenBank/DDBJ databases">
        <authorList>
            <person name="Ferguson B K."/>
        </authorList>
    </citation>
    <scope>NUCLEOTIDE SEQUENCE [LARGE SCALE GENOMIC DNA]</scope>
</reference>
<feature type="non-terminal residue" evidence="2">
    <location>
        <position position="1"/>
    </location>
</feature>
<evidence type="ECO:0000313" key="2">
    <source>
        <dbReference type="EMBL" id="CAB0012537.1"/>
    </source>
</evidence>
<dbReference type="AlphaFoldDB" id="A0A6H5H4W5"/>
<evidence type="ECO:0000256" key="1">
    <source>
        <dbReference type="SAM" id="MobiDB-lite"/>
    </source>
</evidence>
<feature type="region of interest" description="Disordered" evidence="1">
    <location>
        <begin position="51"/>
        <end position="97"/>
    </location>
</feature>
<protein>
    <submittedName>
        <fullName evidence="2">Uncharacterized protein</fullName>
    </submittedName>
</protein>
<sequence>VMASISNRCGYHRQRCWDYPGRRVQSSVLLCRPFSRITCSPEYQGFLSCPRRGGSLRQRRPQQAPGHKTPLPLSFTLNTMSSTRRRLHQNPRTKQTC</sequence>
<gene>
    <name evidence="2" type="ORF">NTEN_LOCUS17261</name>
</gene>
<proteinExistence type="predicted"/>
<accession>A0A6H5H4W5</accession>
<dbReference type="OrthoDB" id="10072086at2759"/>